<evidence type="ECO:0000256" key="4">
    <source>
        <dbReference type="SAM" id="MobiDB-lite"/>
    </source>
</evidence>
<dbReference type="PANTHER" id="PTHR45626:SF51">
    <property type="entry name" value="SNF2-RELATED DOMAIN-CONTAINING PROTEIN"/>
    <property type="match status" value="1"/>
</dbReference>
<dbReference type="Proteomes" id="UP000310158">
    <property type="component" value="Unassembled WGS sequence"/>
</dbReference>
<feature type="compositionally biased region" description="Polar residues" evidence="4">
    <location>
        <begin position="582"/>
        <end position="606"/>
    </location>
</feature>
<evidence type="ECO:0000256" key="3">
    <source>
        <dbReference type="ARBA" id="ARBA00022840"/>
    </source>
</evidence>
<keyword evidence="2" id="KW-0378">Hydrolase</keyword>
<dbReference type="InterPro" id="IPR014001">
    <property type="entry name" value="Helicase_ATP-bd"/>
</dbReference>
<dbReference type="InterPro" id="IPR027417">
    <property type="entry name" value="P-loop_NTPase"/>
</dbReference>
<evidence type="ECO:0000256" key="2">
    <source>
        <dbReference type="ARBA" id="ARBA00022801"/>
    </source>
</evidence>
<feature type="domain" description="Helicase C-terminal" evidence="5">
    <location>
        <begin position="1010"/>
        <end position="1177"/>
    </location>
</feature>
<keyword evidence="7" id="KW-1185">Reference proteome</keyword>
<dbReference type="Pfam" id="PF00176">
    <property type="entry name" value="SNF2-rel_dom"/>
    <property type="match status" value="1"/>
</dbReference>
<sequence length="1259" mass="141158">MGPSSPSDSSTNAFALSRLLPAGTLTLPLLALDDSGNYCSHTHSEDSWHPFDGSPTLLSSVKDKSVCSSLQYLLQHNFVSASCMLGGLKSRLYIRVYIIPYDLQNLQGKLRVRDESIMKLAKAHLREVLPQIVQSADDWHADDLASSGSSPTHFLPHTPDGRTLAEIYSQLPSPYTSSSSQLKNGSDSISTCLTLSGPSVKGLRSRLYQYQRETVSAMLHKELGLLNMPDPLYLPLRDMDQHVLYLQPNTMDILQQCPTVAEGRGGILCEELGTGKTVMALALILHTLDQLSQPEEALHDPRPILTPLAFRHFTSTPFVDARDRLIHPGSLVFSGQKPTCFPSLVEHLLHYVRVAADKVDLRNQGQWLEERRLWKLQELNVPFYHHYEAAPPPTQRPRRNQRDVGPRIVYLTTATLVVVPPNLLAQWYSEILKHCDSWVRVLLVRPGDELPRARNLASDYDIILMNNDSLAKEESKAKVHSLHTWAVCTCPGYSGTRVPDCTCDHFPNVSPLVQIRWKRLIVDEGHIHGTDRTRISHIAALLSVERRWLMSGTPTTDLLGLNFGSQSEAIDDDALELEYPSDTESSSPTPLADTSQPSNSSENNLVRTATTQVRIWTRSDRENLRRLGTMISNFVQVPQFAAVTQPFNAQVIQPLFNAQGPQPGAIQILTQVMASVMVRHRIEDIERDFVLPPLQQETILLDLDPFALTSYNAIQAAIAANAIDSERKDQDYLFHPSNSARLNELVENMSQMMFWHVDDNFFNVDELVKHIEEMVERAIRRQVPPEDIAMIRQSAKHVKLAVSDMSWRAIQRSPFAEMPYRIVNMPKHIFDAWTRGQREPYESGNTSSGWPSDMMFALHLLTLRELVVARPLTSEDGIVNHGRMLAEENARREALMKEQKVKRRPKSRAKKAGGGDKREADMVTETARKAEAPEKIEEMQKEMLMIQVRVNHQAGFAGDRGGKGRVDDEGEGDARSSVGSPLLSRRALMKKSPLAGVRILNSTSSKLNYILSEVLRYSGEEKFLIFSKSPLTLTHVAEGLALIRVKYLQYTSQVVLRVREQLVTTFETSDTYRVFLMELKHGSRGLNLISATRVIFCEPVWQADVEAQAIKVKGFVSCIKVKRAHRIEQMSSLCHGLSERTVKTLAIKSTAEEIMMDRKAEQKGISQKLPSLTDDFRVRQFIANPKFIDPNNATAVGSTLDFPLLPLLSAPQSSSLGIGGPSSRNVPSAINSQRNAEPGASSEQRSSKKRRIRFADEPW</sequence>
<feature type="region of interest" description="Disordered" evidence="4">
    <location>
        <begin position="956"/>
        <end position="980"/>
    </location>
</feature>
<evidence type="ECO:0000259" key="5">
    <source>
        <dbReference type="PROSITE" id="PS51194"/>
    </source>
</evidence>
<dbReference type="OrthoDB" id="2801544at2759"/>
<feature type="compositionally biased region" description="Basic residues" evidence="4">
    <location>
        <begin position="900"/>
        <end position="911"/>
    </location>
</feature>
<proteinExistence type="predicted"/>
<dbReference type="InterPro" id="IPR000330">
    <property type="entry name" value="SNF2_N"/>
</dbReference>
<dbReference type="SMART" id="SM00487">
    <property type="entry name" value="DEXDc"/>
    <property type="match status" value="1"/>
</dbReference>
<dbReference type="InterPro" id="IPR049730">
    <property type="entry name" value="SNF2/RAD54-like_C"/>
</dbReference>
<feature type="region of interest" description="Disordered" evidence="4">
    <location>
        <begin position="1216"/>
        <end position="1259"/>
    </location>
</feature>
<evidence type="ECO:0000313" key="6">
    <source>
        <dbReference type="EMBL" id="THH11563.1"/>
    </source>
</evidence>
<dbReference type="EMBL" id="SGPL01000507">
    <property type="protein sequence ID" value="THH11563.1"/>
    <property type="molecule type" value="Genomic_DNA"/>
</dbReference>
<name>A0A4V3XDZ0_9AGAM</name>
<gene>
    <name evidence="6" type="ORF">EW146_g8002</name>
</gene>
<feature type="compositionally biased region" description="Polar residues" evidence="4">
    <location>
        <begin position="1222"/>
        <end position="1235"/>
    </location>
</feature>
<dbReference type="InterPro" id="IPR050628">
    <property type="entry name" value="SNF2_RAD54_helicase_TF"/>
</dbReference>
<keyword evidence="3" id="KW-0067">ATP-binding</keyword>
<comment type="caution">
    <text evidence="6">The sequence shown here is derived from an EMBL/GenBank/DDBJ whole genome shotgun (WGS) entry which is preliminary data.</text>
</comment>
<dbReference type="SUPFAM" id="SSF52540">
    <property type="entry name" value="P-loop containing nucleoside triphosphate hydrolases"/>
    <property type="match status" value="2"/>
</dbReference>
<dbReference type="InterPro" id="IPR001650">
    <property type="entry name" value="Helicase_C-like"/>
</dbReference>
<dbReference type="GO" id="GO:0016787">
    <property type="term" value="F:hydrolase activity"/>
    <property type="evidence" value="ECO:0007669"/>
    <property type="project" value="UniProtKB-KW"/>
</dbReference>
<dbReference type="GO" id="GO:0005634">
    <property type="term" value="C:nucleus"/>
    <property type="evidence" value="ECO:0007669"/>
    <property type="project" value="TreeGrafter"/>
</dbReference>
<dbReference type="GO" id="GO:0008094">
    <property type="term" value="F:ATP-dependent activity, acting on DNA"/>
    <property type="evidence" value="ECO:0007669"/>
    <property type="project" value="TreeGrafter"/>
</dbReference>
<reference evidence="6 7" key="1">
    <citation type="submission" date="2019-02" db="EMBL/GenBank/DDBJ databases">
        <title>Genome sequencing of the rare red list fungi Bondarzewia mesenterica.</title>
        <authorList>
            <person name="Buettner E."/>
            <person name="Kellner H."/>
        </authorList>
    </citation>
    <scope>NUCLEOTIDE SEQUENCE [LARGE SCALE GENOMIC DNA]</scope>
    <source>
        <strain evidence="6 7">DSM 108281</strain>
    </source>
</reference>
<dbReference type="Gene3D" id="3.40.50.300">
    <property type="entry name" value="P-loop containing nucleotide triphosphate hydrolases"/>
    <property type="match status" value="2"/>
</dbReference>
<keyword evidence="1" id="KW-0547">Nucleotide-binding</keyword>
<dbReference type="Pfam" id="PF00271">
    <property type="entry name" value="Helicase_C"/>
    <property type="match status" value="1"/>
</dbReference>
<dbReference type="CDD" id="cd18793">
    <property type="entry name" value="SF2_C_SNF"/>
    <property type="match status" value="1"/>
</dbReference>
<organism evidence="6 7">
    <name type="scientific">Bondarzewia mesenterica</name>
    <dbReference type="NCBI Taxonomy" id="1095465"/>
    <lineage>
        <taxon>Eukaryota</taxon>
        <taxon>Fungi</taxon>
        <taxon>Dikarya</taxon>
        <taxon>Basidiomycota</taxon>
        <taxon>Agaricomycotina</taxon>
        <taxon>Agaricomycetes</taxon>
        <taxon>Russulales</taxon>
        <taxon>Bondarzewiaceae</taxon>
        <taxon>Bondarzewia</taxon>
    </lineage>
</organism>
<accession>A0A4V3XDZ0</accession>
<evidence type="ECO:0000256" key="1">
    <source>
        <dbReference type="ARBA" id="ARBA00022741"/>
    </source>
</evidence>
<dbReference type="AlphaFoldDB" id="A0A4V3XDZ0"/>
<dbReference type="PROSITE" id="PS51194">
    <property type="entry name" value="HELICASE_CTER"/>
    <property type="match status" value="1"/>
</dbReference>
<protein>
    <recommendedName>
        <fullName evidence="5">Helicase C-terminal domain-containing protein</fullName>
    </recommendedName>
</protein>
<evidence type="ECO:0000313" key="7">
    <source>
        <dbReference type="Proteomes" id="UP000310158"/>
    </source>
</evidence>
<feature type="region of interest" description="Disordered" evidence="4">
    <location>
        <begin position="896"/>
        <end position="928"/>
    </location>
</feature>
<feature type="region of interest" description="Disordered" evidence="4">
    <location>
        <begin position="578"/>
        <end position="606"/>
    </location>
</feature>
<dbReference type="GO" id="GO:0005524">
    <property type="term" value="F:ATP binding"/>
    <property type="evidence" value="ECO:0007669"/>
    <property type="project" value="UniProtKB-KW"/>
</dbReference>
<dbReference type="PANTHER" id="PTHR45626">
    <property type="entry name" value="TRANSCRIPTION TERMINATION FACTOR 2-RELATED"/>
    <property type="match status" value="1"/>
</dbReference>
<feature type="compositionally biased region" description="Basic and acidic residues" evidence="4">
    <location>
        <begin position="913"/>
        <end position="928"/>
    </location>
</feature>
<dbReference type="GO" id="GO:0006281">
    <property type="term" value="P:DNA repair"/>
    <property type="evidence" value="ECO:0007669"/>
    <property type="project" value="TreeGrafter"/>
</dbReference>